<organism evidence="5 6">
    <name type="scientific">Chitinimonas lacunae</name>
    <dbReference type="NCBI Taxonomy" id="1963018"/>
    <lineage>
        <taxon>Bacteria</taxon>
        <taxon>Pseudomonadati</taxon>
        <taxon>Pseudomonadota</taxon>
        <taxon>Betaproteobacteria</taxon>
        <taxon>Neisseriales</taxon>
        <taxon>Chitinibacteraceae</taxon>
        <taxon>Chitinimonas</taxon>
    </lineage>
</organism>
<dbReference type="EMBL" id="JBHSBU010000001">
    <property type="protein sequence ID" value="MFC4158178.1"/>
    <property type="molecule type" value="Genomic_DNA"/>
</dbReference>
<evidence type="ECO:0000256" key="2">
    <source>
        <dbReference type="ARBA" id="ARBA00010742"/>
    </source>
</evidence>
<sequence length="331" mass="36357">MEPIFACLRVLLVLICAAGVLAKPIRVGYLPDIGFAPLNVADVKGYWREQGVQVQLVPFDDSQSQMKALANGEIDVAGDLLANAIGWQIAGAPIRLAAETHWSNGSVKLLLKSGQDIRQLKGQVAGLADKQMGQMFLLSRYLNANGLRLADFKLQEANAERVAAGFTRGQIQVALLADPYAAETQRVGSGVVAVDSATYQGLLPAGFAINSHNEAGIGAEQWTRFYKGWLKAVLWVRGPDFKWGEFRDLLNARTFRNFSAQSDAGMMDMYSGIKFHGIYDAIKRHGELGGMEYYVRDVLRFMKENGISRTDPQPRTLIASAPFEEALKAFK</sequence>
<evidence type="ECO:0000259" key="4">
    <source>
        <dbReference type="Pfam" id="PF09084"/>
    </source>
</evidence>
<comment type="similarity">
    <text evidence="2">Belongs to the bacterial solute-binding protein SsuA/TauA family.</text>
</comment>
<comment type="subcellular location">
    <subcellularLocation>
        <location evidence="1">Periplasm</location>
    </subcellularLocation>
</comment>
<comment type="caution">
    <text evidence="5">The sequence shown here is derived from an EMBL/GenBank/DDBJ whole genome shotgun (WGS) entry which is preliminary data.</text>
</comment>
<dbReference type="Gene3D" id="3.40.190.10">
    <property type="entry name" value="Periplasmic binding protein-like II"/>
    <property type="match status" value="2"/>
</dbReference>
<dbReference type="Proteomes" id="UP001595791">
    <property type="component" value="Unassembled WGS sequence"/>
</dbReference>
<evidence type="ECO:0000313" key="5">
    <source>
        <dbReference type="EMBL" id="MFC4158178.1"/>
    </source>
</evidence>
<evidence type="ECO:0000313" key="6">
    <source>
        <dbReference type="Proteomes" id="UP001595791"/>
    </source>
</evidence>
<gene>
    <name evidence="5" type="ORF">ACFOW7_02280</name>
</gene>
<name>A0ABV8MJ89_9NEIS</name>
<dbReference type="SUPFAM" id="SSF53850">
    <property type="entry name" value="Periplasmic binding protein-like II"/>
    <property type="match status" value="1"/>
</dbReference>
<keyword evidence="3" id="KW-0732">Signal</keyword>
<dbReference type="RefSeq" id="WP_378160577.1">
    <property type="nucleotide sequence ID" value="NZ_JBHSBU010000001.1"/>
</dbReference>
<evidence type="ECO:0000256" key="1">
    <source>
        <dbReference type="ARBA" id="ARBA00004418"/>
    </source>
</evidence>
<dbReference type="InterPro" id="IPR015168">
    <property type="entry name" value="SsuA/THI5"/>
</dbReference>
<keyword evidence="6" id="KW-1185">Reference proteome</keyword>
<protein>
    <submittedName>
        <fullName evidence="5">ABC transporter substrate-binding protein</fullName>
    </submittedName>
</protein>
<proteinExistence type="inferred from homology"/>
<accession>A0ABV8MJ89</accession>
<evidence type="ECO:0000256" key="3">
    <source>
        <dbReference type="ARBA" id="ARBA00022729"/>
    </source>
</evidence>
<dbReference type="PANTHER" id="PTHR30024">
    <property type="entry name" value="ALIPHATIC SULFONATES-BINDING PROTEIN-RELATED"/>
    <property type="match status" value="1"/>
</dbReference>
<feature type="domain" description="SsuA/THI5-like" evidence="4">
    <location>
        <begin position="35"/>
        <end position="175"/>
    </location>
</feature>
<reference evidence="6" key="1">
    <citation type="journal article" date="2019" name="Int. J. Syst. Evol. Microbiol.">
        <title>The Global Catalogue of Microorganisms (GCM) 10K type strain sequencing project: providing services to taxonomists for standard genome sequencing and annotation.</title>
        <authorList>
            <consortium name="The Broad Institute Genomics Platform"/>
            <consortium name="The Broad Institute Genome Sequencing Center for Infectious Disease"/>
            <person name="Wu L."/>
            <person name="Ma J."/>
        </authorList>
    </citation>
    <scope>NUCLEOTIDE SEQUENCE [LARGE SCALE GENOMIC DNA]</scope>
    <source>
        <strain evidence="6">LMG 29894</strain>
    </source>
</reference>
<dbReference type="Pfam" id="PF09084">
    <property type="entry name" value="NMT1"/>
    <property type="match status" value="1"/>
</dbReference>
<dbReference type="PANTHER" id="PTHR30024:SF47">
    <property type="entry name" value="TAURINE-BINDING PERIPLASMIC PROTEIN"/>
    <property type="match status" value="1"/>
</dbReference>